<feature type="compositionally biased region" description="Basic and acidic residues" evidence="2">
    <location>
        <begin position="608"/>
        <end position="622"/>
    </location>
</feature>
<gene>
    <name evidence="6" type="primary">LOC109009531</name>
</gene>
<dbReference type="FunCoup" id="A0A6P9DTD4">
    <property type="interactions" value="1892"/>
</dbReference>
<keyword evidence="5" id="KW-1185">Reference proteome</keyword>
<dbReference type="Pfam" id="PF01426">
    <property type="entry name" value="BAH"/>
    <property type="match status" value="2"/>
</dbReference>
<dbReference type="PROSITE" id="PS51038">
    <property type="entry name" value="BAH"/>
    <property type="match status" value="2"/>
</dbReference>
<dbReference type="GO" id="GO:0003723">
    <property type="term" value="F:RNA binding"/>
    <property type="evidence" value="ECO:0000318"/>
    <property type="project" value="GO_Central"/>
</dbReference>
<name>A0A6P9DTD4_JUGRE</name>
<dbReference type="FunFam" id="2.30.30.490:FF:000017">
    <property type="entry name" value="Bromo-adjacent homology (BAH) domain-containing protein"/>
    <property type="match status" value="2"/>
</dbReference>
<evidence type="ECO:0000259" key="3">
    <source>
        <dbReference type="PROSITE" id="PS50102"/>
    </source>
</evidence>
<evidence type="ECO:0000256" key="2">
    <source>
        <dbReference type="SAM" id="MobiDB-lite"/>
    </source>
</evidence>
<dbReference type="InterPro" id="IPR000504">
    <property type="entry name" value="RRM_dom"/>
</dbReference>
<reference evidence="6" key="1">
    <citation type="submission" date="2025-08" db="UniProtKB">
        <authorList>
            <consortium name="RefSeq"/>
        </authorList>
    </citation>
    <scope>IDENTIFICATION</scope>
    <source>
        <tissue evidence="6">Leaves</tissue>
    </source>
</reference>
<accession>A0A6P9DTD4</accession>
<feature type="region of interest" description="Disordered" evidence="2">
    <location>
        <begin position="603"/>
        <end position="622"/>
    </location>
</feature>
<evidence type="ECO:0000256" key="1">
    <source>
        <dbReference type="PROSITE-ProRule" id="PRU00176"/>
    </source>
</evidence>
<feature type="domain" description="BAH" evidence="4">
    <location>
        <begin position="37"/>
        <end position="162"/>
    </location>
</feature>
<dbReference type="KEGG" id="jre:109009531"/>
<dbReference type="InterPro" id="IPR043151">
    <property type="entry name" value="BAH_sf"/>
</dbReference>
<dbReference type="InterPro" id="IPR012677">
    <property type="entry name" value="Nucleotide-bd_a/b_plait_sf"/>
</dbReference>
<dbReference type="Gene3D" id="2.30.30.490">
    <property type="match status" value="2"/>
</dbReference>
<dbReference type="PANTHER" id="PTHR47073">
    <property type="entry name" value="PROTEIN ANTI-SILENCING 1"/>
    <property type="match status" value="1"/>
</dbReference>
<dbReference type="SUPFAM" id="SSF54928">
    <property type="entry name" value="RNA-binding domain, RBD"/>
    <property type="match status" value="1"/>
</dbReference>
<feature type="region of interest" description="Disordered" evidence="2">
    <location>
        <begin position="675"/>
        <end position="711"/>
    </location>
</feature>
<dbReference type="RefSeq" id="XP_035538501.1">
    <property type="nucleotide sequence ID" value="XM_035682608.1"/>
</dbReference>
<sequence length="912" mass="103665">MVEVDTKDLGFKWGKQRGVGGKDKKVRFFQSFSYGSVEYALYDCVYLYGEGETEPYIGKLIKIWENPDKTKKVKVLWFFRPCEIQYYVGVEDTAKDELFLASGEGAGLANVNPLEAIVGKCNVVCTSKDSRNPQPSEEQLGTADFIFYRAFDVGDCRILDKIEEKVAGVEGYESMVEIDRIEDLEFKWGKKKGVGKKGEGEKQKEVQFYQCFTYDGMEYDLYDTVYLHNDDGPGPYIGKLIEIWENPDKTKEVMVLWFFRPYEIDLEVEGTAKNELFLASGEGVGLANVNPLEAIAGKCDIICTSKDSRNPQPSDEELKTADFIFYRAFDVKHGRVLDKIEEEVAGIEVKFIFNRVDAQEPNVVLELDSDKKEVCGNAVASNKTEVPFKKNPSKEHTTLISNVISINSLRKENADTKTSLVKQKSSLREQPAYKIGVEAEISKTNDRQENNSLDKSALRSVDFPIKGEGRVVKNLVRNEEKLKSSHDCNELEDGPSENVICVRFEEKVKSVHDCGELDDRPSKKAKLDCSVKVFGDKKVKSVQKSRDNLNRHDARSVGTIIDFEDKSRLKLAKDSQRVENDPLKKLKLDEKTKLLDGKNFVKSKKVKSSQDRSELEDRPSKKAKFDGHVKVLGNQNAKRVQKLAVDSDPIDAKALPVVTAYEDKYRLKLAKDSQVGEKGSSKKLKPDETTKFSNGKLPRASPRQFADEDKKIDDQIMEITRRPDDDKSKWFRAIPWEYRMKSANELGTLVLLQNLDPAYTSADVEDIVWHGFKENCRAKMIQQTSISSPHCGQAFVIFKTREAAEMVVKKLDEGCLWISNGRPLVGSIGTPCFSEKKPTFFGHFAIDKLRYQMPREMREAVSTSHCSQPNTIEYDMAMEWCLLQERSDFCWKQLYKQQGEELKMLKSSLKSN</sequence>
<dbReference type="InterPro" id="IPR001025">
    <property type="entry name" value="BAH_dom"/>
</dbReference>
<dbReference type="AlphaFoldDB" id="A0A6P9DTD4"/>
<evidence type="ECO:0000313" key="5">
    <source>
        <dbReference type="Proteomes" id="UP000235220"/>
    </source>
</evidence>
<dbReference type="CDD" id="cd00590">
    <property type="entry name" value="RRM_SF"/>
    <property type="match status" value="1"/>
</dbReference>
<dbReference type="PROSITE" id="PS50102">
    <property type="entry name" value="RRM"/>
    <property type="match status" value="1"/>
</dbReference>
<dbReference type="InterPro" id="IPR035979">
    <property type="entry name" value="RBD_domain_sf"/>
</dbReference>
<keyword evidence="1" id="KW-0694">RNA-binding</keyword>
<dbReference type="SMART" id="SM00439">
    <property type="entry name" value="BAH"/>
    <property type="match status" value="2"/>
</dbReference>
<dbReference type="GO" id="GO:0003682">
    <property type="term" value="F:chromatin binding"/>
    <property type="evidence" value="ECO:0007669"/>
    <property type="project" value="InterPro"/>
</dbReference>
<proteinExistence type="predicted"/>
<dbReference type="OrthoDB" id="1896853at2759"/>
<organism evidence="5 6">
    <name type="scientific">Juglans regia</name>
    <name type="common">English walnut</name>
    <dbReference type="NCBI Taxonomy" id="51240"/>
    <lineage>
        <taxon>Eukaryota</taxon>
        <taxon>Viridiplantae</taxon>
        <taxon>Streptophyta</taxon>
        <taxon>Embryophyta</taxon>
        <taxon>Tracheophyta</taxon>
        <taxon>Spermatophyta</taxon>
        <taxon>Magnoliopsida</taxon>
        <taxon>eudicotyledons</taxon>
        <taxon>Gunneridae</taxon>
        <taxon>Pentapetalae</taxon>
        <taxon>rosids</taxon>
        <taxon>fabids</taxon>
        <taxon>Fagales</taxon>
        <taxon>Juglandaceae</taxon>
        <taxon>Juglans</taxon>
    </lineage>
</organism>
<evidence type="ECO:0000313" key="6">
    <source>
        <dbReference type="RefSeq" id="XP_035538501.1"/>
    </source>
</evidence>
<dbReference type="Gene3D" id="3.30.70.330">
    <property type="match status" value="1"/>
</dbReference>
<evidence type="ECO:0000259" key="4">
    <source>
        <dbReference type="PROSITE" id="PS51038"/>
    </source>
</evidence>
<feature type="domain" description="RRM" evidence="3">
    <location>
        <begin position="748"/>
        <end position="831"/>
    </location>
</feature>
<dbReference type="InParanoid" id="A0A6P9DTD4"/>
<protein>
    <submittedName>
        <fullName evidence="6">Protein ANTI-SILENCING 1</fullName>
    </submittedName>
</protein>
<dbReference type="GeneID" id="109009531"/>
<dbReference type="PANTHER" id="PTHR47073:SF2">
    <property type="entry name" value="PROTEIN ANTI-SILENCING 1"/>
    <property type="match status" value="1"/>
</dbReference>
<dbReference type="Proteomes" id="UP000235220">
    <property type="component" value="Chromosome 11"/>
</dbReference>
<feature type="domain" description="BAH" evidence="4">
    <location>
        <begin position="217"/>
        <end position="340"/>
    </location>
</feature>